<name>A0A1Y2BTV6_9FUNG</name>
<feature type="transmembrane region" description="Helical" evidence="1">
    <location>
        <begin position="74"/>
        <end position="94"/>
    </location>
</feature>
<dbReference type="OrthoDB" id="2104654at2759"/>
<dbReference type="Proteomes" id="UP000193642">
    <property type="component" value="Unassembled WGS sequence"/>
</dbReference>
<dbReference type="EMBL" id="MCGO01000045">
    <property type="protein sequence ID" value="ORY38179.1"/>
    <property type="molecule type" value="Genomic_DNA"/>
</dbReference>
<keyword evidence="1" id="KW-0472">Membrane</keyword>
<gene>
    <name evidence="2" type="ORF">BCR33DRAFT_854160</name>
</gene>
<evidence type="ECO:0008006" key="4">
    <source>
        <dbReference type="Google" id="ProtNLM"/>
    </source>
</evidence>
<keyword evidence="3" id="KW-1185">Reference proteome</keyword>
<evidence type="ECO:0000313" key="3">
    <source>
        <dbReference type="Proteomes" id="UP000193642"/>
    </source>
</evidence>
<evidence type="ECO:0000256" key="1">
    <source>
        <dbReference type="SAM" id="Phobius"/>
    </source>
</evidence>
<keyword evidence="1" id="KW-0812">Transmembrane</keyword>
<reference evidence="2 3" key="1">
    <citation type="submission" date="2016-07" db="EMBL/GenBank/DDBJ databases">
        <title>Pervasive Adenine N6-methylation of Active Genes in Fungi.</title>
        <authorList>
            <consortium name="DOE Joint Genome Institute"/>
            <person name="Mondo S.J."/>
            <person name="Dannebaum R.O."/>
            <person name="Kuo R.C."/>
            <person name="Labutti K."/>
            <person name="Haridas S."/>
            <person name="Kuo A."/>
            <person name="Salamov A."/>
            <person name="Ahrendt S.R."/>
            <person name="Lipzen A."/>
            <person name="Sullivan W."/>
            <person name="Andreopoulos W.B."/>
            <person name="Clum A."/>
            <person name="Lindquist E."/>
            <person name="Daum C."/>
            <person name="Ramamoorthy G.K."/>
            <person name="Gryganskyi A."/>
            <person name="Culley D."/>
            <person name="Magnuson J.K."/>
            <person name="James T.Y."/>
            <person name="O'Malley M.A."/>
            <person name="Stajich J.E."/>
            <person name="Spatafora J.W."/>
            <person name="Visel A."/>
            <person name="Grigoriev I.V."/>
        </authorList>
    </citation>
    <scope>NUCLEOTIDE SEQUENCE [LARGE SCALE GENOMIC DNA]</scope>
    <source>
        <strain evidence="2 3">JEL800</strain>
    </source>
</reference>
<proteinExistence type="predicted"/>
<protein>
    <recommendedName>
        <fullName evidence="4">Transmembrane protein</fullName>
    </recommendedName>
</protein>
<feature type="transmembrane region" description="Helical" evidence="1">
    <location>
        <begin position="187"/>
        <end position="209"/>
    </location>
</feature>
<keyword evidence="1" id="KW-1133">Transmembrane helix</keyword>
<feature type="transmembrane region" description="Helical" evidence="1">
    <location>
        <begin position="229"/>
        <end position="247"/>
    </location>
</feature>
<comment type="caution">
    <text evidence="2">The sequence shown here is derived from an EMBL/GenBank/DDBJ whole genome shotgun (WGS) entry which is preliminary data.</text>
</comment>
<sequence length="294" mass="31858">MTTVASFVLRSLEYNITYPVAPSVFLVQLMRYKNATVDSIFPAKCSCSESTEKCSCTSLLAKRDAEAFDEAANVLLGLRAFFAVAVLASILYAAHNQTLSDPRSGLPSLMACPYSCTLLLEKTYLLTTGPIPFSSLDPSLLHIDYVLASTVSFYWFPPAVASEERGVISTIVCWGMVMEMLMSAWRVHGGLVGATIVWSLSIAAVVVAYKTHVPEAPQSVHAALESAMFGLELIAGSFTAVWIAGLARDFMFSPVCKVQECICKRGALLQEVEAPSQELDCDVKQMAEKISVIA</sequence>
<evidence type="ECO:0000313" key="2">
    <source>
        <dbReference type="EMBL" id="ORY38179.1"/>
    </source>
</evidence>
<accession>A0A1Y2BTV6</accession>
<organism evidence="2 3">
    <name type="scientific">Rhizoclosmatium globosum</name>
    <dbReference type="NCBI Taxonomy" id="329046"/>
    <lineage>
        <taxon>Eukaryota</taxon>
        <taxon>Fungi</taxon>
        <taxon>Fungi incertae sedis</taxon>
        <taxon>Chytridiomycota</taxon>
        <taxon>Chytridiomycota incertae sedis</taxon>
        <taxon>Chytridiomycetes</taxon>
        <taxon>Chytridiales</taxon>
        <taxon>Chytriomycetaceae</taxon>
        <taxon>Rhizoclosmatium</taxon>
    </lineage>
</organism>
<dbReference type="AlphaFoldDB" id="A0A1Y2BTV6"/>